<dbReference type="InterPro" id="IPR032364">
    <property type="entry name" value="GramPos_pilinD1_N"/>
</dbReference>
<reference evidence="12 13" key="1">
    <citation type="submission" date="2019-05" db="EMBL/GenBank/DDBJ databases">
        <title>Genome sequence of Cellulomonas hominis strain CS1.</title>
        <authorList>
            <person name="Belmont J."/>
            <person name="Maclea K.S."/>
        </authorList>
    </citation>
    <scope>NUCLEOTIDE SEQUENCE [LARGE SCALE GENOMIC DNA]</scope>
    <source>
        <strain evidence="12 13">CS1</strain>
    </source>
</reference>
<dbReference type="NCBIfam" id="TIGR04226">
    <property type="entry name" value="RrgB_K2N_iso_D2"/>
    <property type="match status" value="1"/>
</dbReference>
<feature type="domain" description="Sgo0707-like N2" evidence="11">
    <location>
        <begin position="168"/>
        <end position="277"/>
    </location>
</feature>
<dbReference type="InterPro" id="IPR013783">
    <property type="entry name" value="Ig-like_fold"/>
</dbReference>
<dbReference type="InterPro" id="IPR046473">
    <property type="entry name" value="Sgo0707-like_N2"/>
</dbReference>
<dbReference type="PANTHER" id="PTHR36108">
    <property type="entry name" value="COLOSSIN-B-RELATED"/>
    <property type="match status" value="1"/>
</dbReference>
<feature type="domain" description="SpaA-like prealbumin fold" evidence="10">
    <location>
        <begin position="309"/>
        <end position="419"/>
    </location>
</feature>
<dbReference type="NCBIfam" id="TIGR01167">
    <property type="entry name" value="LPXTG_anchor"/>
    <property type="match status" value="1"/>
</dbReference>
<keyword evidence="5" id="KW-0572">Peptidoglycan-anchor</keyword>
<accession>A0A7Z8NQR1</accession>
<feature type="domain" description="Gram-positive pilin subunit D1 N-terminal" evidence="9">
    <location>
        <begin position="12"/>
        <end position="153"/>
    </location>
</feature>
<keyword evidence="7" id="KW-0812">Transmembrane</keyword>
<dbReference type="Pfam" id="PF20623">
    <property type="entry name" value="Sgo0707_N2"/>
    <property type="match status" value="1"/>
</dbReference>
<dbReference type="InterPro" id="IPR026466">
    <property type="entry name" value="Fim_isopep_form_D2_dom"/>
</dbReference>
<dbReference type="PANTHER" id="PTHR36108:SF13">
    <property type="entry name" value="COLOSSIN-B-RELATED"/>
    <property type="match status" value="1"/>
</dbReference>
<dbReference type="InterPro" id="IPR019931">
    <property type="entry name" value="LPXTG_anchor"/>
</dbReference>
<comment type="caution">
    <text evidence="12">The sequence shown here is derived from an EMBL/GenBank/DDBJ whole genome shotgun (WGS) entry which is preliminary data.</text>
</comment>
<keyword evidence="4" id="KW-0732">Signal</keyword>
<sequence length="467" mass="48250">MANAATTIDPTESASLTIHKYEQPTTATGLPNDGRELDPSVLAGLTALPGVEFTAKQVPGIDLTTNAGWEAAADMTSAEAAAAVASVTGVSGTTAADGTLTFSGLPLGLYYVAETYVPMGVTAAAPFLVTLPLTDPVDNASWMYDVHVYPKNSTTHTDKTIQDEDAVAVGDDVLWQITSTIPVGGTDGFKMVDLLDARLTYKSVAVRIGATTLTEGTHYTVTTPDVGGRTQVSVQLTAAGLAIANDNLGQAIVFDLTTTVVGTGEIANEADIYNNQTDIDNEDPSDTTGGCEPGDEDCEPTDPPVTKFGELTISKVDATNSATLLAGAVFQVYTSESDALSGTNPVTINGVSSWTSGADGKVSISGLRYSNWENGAELPAADWQHYWLVETTAPAGYELLAAPVQFDVTSNDATVIDLTVENVEADAGFTLPLTGGSGIALLMIGGTALIVGAIMIGARNRRAAVTA</sequence>
<dbReference type="Pfam" id="PF17802">
    <property type="entry name" value="SpaA"/>
    <property type="match status" value="1"/>
</dbReference>
<keyword evidence="2" id="KW-0134">Cell wall</keyword>
<evidence type="ECO:0000259" key="11">
    <source>
        <dbReference type="Pfam" id="PF20623"/>
    </source>
</evidence>
<dbReference type="InterPro" id="IPR041033">
    <property type="entry name" value="SpaA_PFL_dom_1"/>
</dbReference>
<evidence type="ECO:0000313" key="13">
    <source>
        <dbReference type="Proteomes" id="UP000308121"/>
    </source>
</evidence>
<dbReference type="Pfam" id="PF00746">
    <property type="entry name" value="Gram_pos_anchor"/>
    <property type="match status" value="1"/>
</dbReference>
<evidence type="ECO:0000256" key="6">
    <source>
        <dbReference type="SAM" id="MobiDB-lite"/>
    </source>
</evidence>
<dbReference type="NCBIfam" id="NF033902">
    <property type="entry name" value="iso_D2_wall_anc"/>
    <property type="match status" value="1"/>
</dbReference>
<evidence type="ECO:0000259" key="10">
    <source>
        <dbReference type="Pfam" id="PF17802"/>
    </source>
</evidence>
<dbReference type="InterPro" id="IPR048052">
    <property type="entry name" value="FM1-like"/>
</dbReference>
<evidence type="ECO:0000256" key="1">
    <source>
        <dbReference type="ARBA" id="ARBA00007257"/>
    </source>
</evidence>
<dbReference type="Proteomes" id="UP000308121">
    <property type="component" value="Unassembled WGS sequence"/>
</dbReference>
<keyword evidence="7" id="KW-1133">Transmembrane helix</keyword>
<evidence type="ECO:0000259" key="8">
    <source>
        <dbReference type="Pfam" id="PF00746"/>
    </source>
</evidence>
<dbReference type="AlphaFoldDB" id="A0A7Z8NQR1"/>
<feature type="transmembrane region" description="Helical" evidence="7">
    <location>
        <begin position="439"/>
        <end position="458"/>
    </location>
</feature>
<feature type="region of interest" description="Disordered" evidence="6">
    <location>
        <begin position="274"/>
        <end position="299"/>
    </location>
</feature>
<dbReference type="Gene3D" id="2.60.40.10">
    <property type="entry name" value="Immunoglobulins"/>
    <property type="match status" value="2"/>
</dbReference>
<name>A0A7Z8NQR1_9CELL</name>
<protein>
    <submittedName>
        <fullName evidence="12">Isopeptide-forming domain-containing fimbrial protein</fullName>
    </submittedName>
</protein>
<evidence type="ECO:0000256" key="5">
    <source>
        <dbReference type="ARBA" id="ARBA00023088"/>
    </source>
</evidence>
<keyword evidence="7" id="KW-0472">Membrane</keyword>
<evidence type="ECO:0000256" key="4">
    <source>
        <dbReference type="ARBA" id="ARBA00022729"/>
    </source>
</evidence>
<dbReference type="GO" id="GO:0005975">
    <property type="term" value="P:carbohydrate metabolic process"/>
    <property type="evidence" value="ECO:0007669"/>
    <property type="project" value="UniProtKB-ARBA"/>
</dbReference>
<dbReference type="EMBL" id="SZYE01000003">
    <property type="protein sequence ID" value="TKR27316.1"/>
    <property type="molecule type" value="Genomic_DNA"/>
</dbReference>
<dbReference type="Gene3D" id="2.60.40.740">
    <property type="match status" value="1"/>
</dbReference>
<evidence type="ECO:0000256" key="7">
    <source>
        <dbReference type="SAM" id="Phobius"/>
    </source>
</evidence>
<gene>
    <name evidence="12" type="ORF">FA014_01045</name>
</gene>
<evidence type="ECO:0000259" key="9">
    <source>
        <dbReference type="Pfam" id="PF16555"/>
    </source>
</evidence>
<comment type="similarity">
    <text evidence="1">Belongs to the serine-aspartate repeat-containing protein (SDr) family.</text>
</comment>
<evidence type="ECO:0000313" key="12">
    <source>
        <dbReference type="EMBL" id="TKR27316.1"/>
    </source>
</evidence>
<dbReference type="Pfam" id="PF16555">
    <property type="entry name" value="GramPos_pilinD1"/>
    <property type="match status" value="1"/>
</dbReference>
<keyword evidence="3" id="KW-0964">Secreted</keyword>
<evidence type="ECO:0000256" key="3">
    <source>
        <dbReference type="ARBA" id="ARBA00022525"/>
    </source>
</evidence>
<proteinExistence type="inferred from homology"/>
<evidence type="ECO:0000256" key="2">
    <source>
        <dbReference type="ARBA" id="ARBA00022512"/>
    </source>
</evidence>
<organism evidence="12 13">
    <name type="scientific">Cellulomonas hominis</name>
    <dbReference type="NCBI Taxonomy" id="156981"/>
    <lineage>
        <taxon>Bacteria</taxon>
        <taxon>Bacillati</taxon>
        <taxon>Actinomycetota</taxon>
        <taxon>Actinomycetes</taxon>
        <taxon>Micrococcales</taxon>
        <taxon>Cellulomonadaceae</taxon>
        <taxon>Cellulomonas</taxon>
    </lineage>
</organism>
<feature type="domain" description="Gram-positive cocci surface proteins LPxTG" evidence="8">
    <location>
        <begin position="425"/>
        <end position="462"/>
    </location>
</feature>